<dbReference type="InterPro" id="IPR001867">
    <property type="entry name" value="OmpR/PhoB-type_DNA-bd"/>
</dbReference>
<dbReference type="GO" id="GO:0006355">
    <property type="term" value="P:regulation of DNA-templated transcription"/>
    <property type="evidence" value="ECO:0007669"/>
    <property type="project" value="InterPro"/>
</dbReference>
<keyword evidence="12" id="KW-1185">Reference proteome</keyword>
<keyword evidence="6" id="KW-0804">Transcription</keyword>
<feature type="domain" description="OmpR/PhoB-type" evidence="10">
    <location>
        <begin position="125"/>
        <end position="223"/>
    </location>
</feature>
<evidence type="ECO:0000256" key="7">
    <source>
        <dbReference type="PROSITE-ProRule" id="PRU00169"/>
    </source>
</evidence>
<dbReference type="Gene3D" id="1.10.10.10">
    <property type="entry name" value="Winged helix-like DNA-binding domain superfamily/Winged helix DNA-binding domain"/>
    <property type="match status" value="1"/>
</dbReference>
<dbReference type="RefSeq" id="WP_157341342.1">
    <property type="nucleotide sequence ID" value="NZ_WSEK01000004.1"/>
</dbReference>
<keyword evidence="3" id="KW-0902">Two-component regulatory system</keyword>
<organism evidence="11 12">
    <name type="scientific">Nocardioides agri</name>
    <dbReference type="NCBI Taxonomy" id="2682843"/>
    <lineage>
        <taxon>Bacteria</taxon>
        <taxon>Bacillati</taxon>
        <taxon>Actinomycetota</taxon>
        <taxon>Actinomycetes</taxon>
        <taxon>Propionibacteriales</taxon>
        <taxon>Nocardioidaceae</taxon>
        <taxon>Nocardioides</taxon>
    </lineage>
</organism>
<dbReference type="Proteomes" id="UP000473525">
    <property type="component" value="Unassembled WGS sequence"/>
</dbReference>
<feature type="modified residue" description="4-aspartylphosphate" evidence="7">
    <location>
        <position position="51"/>
    </location>
</feature>
<dbReference type="FunFam" id="1.10.10.10:FF:000005">
    <property type="entry name" value="Two-component system response regulator"/>
    <property type="match status" value="1"/>
</dbReference>
<dbReference type="Pfam" id="PF00486">
    <property type="entry name" value="Trans_reg_C"/>
    <property type="match status" value="1"/>
</dbReference>
<dbReference type="SUPFAM" id="SSF52172">
    <property type="entry name" value="CheY-like"/>
    <property type="match status" value="1"/>
</dbReference>
<dbReference type="SMART" id="SM00862">
    <property type="entry name" value="Trans_reg_C"/>
    <property type="match status" value="1"/>
</dbReference>
<evidence type="ECO:0000256" key="4">
    <source>
        <dbReference type="ARBA" id="ARBA00023015"/>
    </source>
</evidence>
<dbReference type="PROSITE" id="PS50110">
    <property type="entry name" value="RESPONSE_REGULATORY"/>
    <property type="match status" value="1"/>
</dbReference>
<dbReference type="PANTHER" id="PTHR48111:SF22">
    <property type="entry name" value="REGULATOR OF RPOS"/>
    <property type="match status" value="1"/>
</dbReference>
<protein>
    <submittedName>
        <fullName evidence="11">Response regulator</fullName>
    </submittedName>
</protein>
<name>A0A6L6XQS4_9ACTN</name>
<dbReference type="Gene3D" id="6.10.250.690">
    <property type="match status" value="1"/>
</dbReference>
<dbReference type="GO" id="GO:0005829">
    <property type="term" value="C:cytosol"/>
    <property type="evidence" value="ECO:0007669"/>
    <property type="project" value="TreeGrafter"/>
</dbReference>
<dbReference type="Pfam" id="PF00072">
    <property type="entry name" value="Response_reg"/>
    <property type="match status" value="1"/>
</dbReference>
<dbReference type="InterPro" id="IPR001789">
    <property type="entry name" value="Sig_transdc_resp-reg_receiver"/>
</dbReference>
<evidence type="ECO:0000313" key="12">
    <source>
        <dbReference type="Proteomes" id="UP000473525"/>
    </source>
</evidence>
<evidence type="ECO:0000256" key="3">
    <source>
        <dbReference type="ARBA" id="ARBA00023012"/>
    </source>
</evidence>
<feature type="domain" description="Response regulatory" evidence="9">
    <location>
        <begin position="2"/>
        <end position="116"/>
    </location>
</feature>
<evidence type="ECO:0000259" key="9">
    <source>
        <dbReference type="PROSITE" id="PS50110"/>
    </source>
</evidence>
<sequence length="226" mass="25062">MRVLVVEDDPALSASLLHSFEFEGFSAAAARSAEDAWDALRTDVFDVTVVDVGLPGVSGLELVRRMRREGNGLPVLLLTARHGLGDRVAGLDAGADDYLPKPFDLEELLARLRALVRRSTSPTDAEVYVMGDLTLDARTHDVVRSGRPVHLTHMEFQMLRFFMRHPRVVLSREQLWRNVWGYDFVPASNNLEVFISALRRKTEAGGAPRLVHTVRGAGYVLKDAGS</sequence>
<dbReference type="InterPro" id="IPR036388">
    <property type="entry name" value="WH-like_DNA-bd_sf"/>
</dbReference>
<evidence type="ECO:0000256" key="1">
    <source>
        <dbReference type="ARBA" id="ARBA00004496"/>
    </source>
</evidence>
<dbReference type="PROSITE" id="PS51755">
    <property type="entry name" value="OMPR_PHOB"/>
    <property type="match status" value="1"/>
</dbReference>
<dbReference type="AlphaFoldDB" id="A0A6L6XQS4"/>
<evidence type="ECO:0000259" key="10">
    <source>
        <dbReference type="PROSITE" id="PS51755"/>
    </source>
</evidence>
<dbReference type="Gene3D" id="3.40.50.2300">
    <property type="match status" value="1"/>
</dbReference>
<dbReference type="InterPro" id="IPR039420">
    <property type="entry name" value="WalR-like"/>
</dbReference>
<feature type="DNA-binding region" description="OmpR/PhoB-type" evidence="8">
    <location>
        <begin position="125"/>
        <end position="223"/>
    </location>
</feature>
<evidence type="ECO:0000256" key="2">
    <source>
        <dbReference type="ARBA" id="ARBA00022553"/>
    </source>
</evidence>
<keyword evidence="2 7" id="KW-0597">Phosphoprotein</keyword>
<dbReference type="PANTHER" id="PTHR48111">
    <property type="entry name" value="REGULATOR OF RPOS"/>
    <property type="match status" value="1"/>
</dbReference>
<evidence type="ECO:0000256" key="6">
    <source>
        <dbReference type="ARBA" id="ARBA00023163"/>
    </source>
</evidence>
<keyword evidence="4" id="KW-0805">Transcription regulation</keyword>
<evidence type="ECO:0000313" key="11">
    <source>
        <dbReference type="EMBL" id="MVQ48926.1"/>
    </source>
</evidence>
<gene>
    <name evidence="11" type="ORF">GON03_07005</name>
</gene>
<dbReference type="GO" id="GO:0000156">
    <property type="term" value="F:phosphorelay response regulator activity"/>
    <property type="evidence" value="ECO:0007669"/>
    <property type="project" value="TreeGrafter"/>
</dbReference>
<proteinExistence type="predicted"/>
<dbReference type="InterPro" id="IPR011006">
    <property type="entry name" value="CheY-like_superfamily"/>
</dbReference>
<dbReference type="CDD" id="cd00383">
    <property type="entry name" value="trans_reg_C"/>
    <property type="match status" value="1"/>
</dbReference>
<comment type="subcellular location">
    <subcellularLocation>
        <location evidence="1">Cytoplasm</location>
    </subcellularLocation>
</comment>
<keyword evidence="5 8" id="KW-0238">DNA-binding</keyword>
<dbReference type="GO" id="GO:0000976">
    <property type="term" value="F:transcription cis-regulatory region binding"/>
    <property type="evidence" value="ECO:0007669"/>
    <property type="project" value="TreeGrafter"/>
</dbReference>
<dbReference type="SMART" id="SM00448">
    <property type="entry name" value="REC"/>
    <property type="match status" value="1"/>
</dbReference>
<comment type="caution">
    <text evidence="11">The sequence shown here is derived from an EMBL/GenBank/DDBJ whole genome shotgun (WGS) entry which is preliminary data.</text>
</comment>
<dbReference type="EMBL" id="WSEK01000004">
    <property type="protein sequence ID" value="MVQ48926.1"/>
    <property type="molecule type" value="Genomic_DNA"/>
</dbReference>
<evidence type="ECO:0000256" key="8">
    <source>
        <dbReference type="PROSITE-ProRule" id="PRU01091"/>
    </source>
</evidence>
<accession>A0A6L6XQS4</accession>
<reference evidence="11 12" key="1">
    <citation type="submission" date="2019-12" db="EMBL/GenBank/DDBJ databases">
        <authorList>
            <person name="Huq M.A."/>
        </authorList>
    </citation>
    <scope>NUCLEOTIDE SEQUENCE [LARGE SCALE GENOMIC DNA]</scope>
    <source>
        <strain evidence="11 12">MAH-18</strain>
    </source>
</reference>
<evidence type="ECO:0000256" key="5">
    <source>
        <dbReference type="ARBA" id="ARBA00023125"/>
    </source>
</evidence>
<dbReference type="GO" id="GO:0032993">
    <property type="term" value="C:protein-DNA complex"/>
    <property type="evidence" value="ECO:0007669"/>
    <property type="project" value="TreeGrafter"/>
</dbReference>